<dbReference type="InterPro" id="IPR023298">
    <property type="entry name" value="ATPase_P-typ_TM_dom_sf"/>
</dbReference>
<dbReference type="NCBIfam" id="TIGR01494">
    <property type="entry name" value="ATPase_P-type"/>
    <property type="match status" value="1"/>
</dbReference>
<reference evidence="13 14" key="2">
    <citation type="submission" date="2018-11" db="EMBL/GenBank/DDBJ databases">
        <authorList>
            <consortium name="Pathogen Informatics"/>
        </authorList>
    </citation>
    <scope>NUCLEOTIDE SEQUENCE [LARGE SCALE GENOMIC DNA]</scope>
    <source>
        <strain evidence="13 14">Egypt</strain>
    </source>
</reference>
<reference evidence="15" key="1">
    <citation type="submission" date="2016-06" db="UniProtKB">
        <authorList>
            <consortium name="WormBaseParasite"/>
        </authorList>
    </citation>
    <scope>IDENTIFICATION</scope>
</reference>
<dbReference type="Proteomes" id="UP000272942">
    <property type="component" value="Unassembled WGS sequence"/>
</dbReference>
<feature type="transmembrane region" description="Helical" evidence="12">
    <location>
        <begin position="396"/>
        <end position="417"/>
    </location>
</feature>
<dbReference type="EMBL" id="UZAN01043284">
    <property type="protein sequence ID" value="VDP77943.1"/>
    <property type="molecule type" value="Genomic_DNA"/>
</dbReference>
<dbReference type="GO" id="GO:0016887">
    <property type="term" value="F:ATP hydrolysis activity"/>
    <property type="evidence" value="ECO:0007669"/>
    <property type="project" value="InterPro"/>
</dbReference>
<dbReference type="InterPro" id="IPR001757">
    <property type="entry name" value="P_typ_ATPase"/>
</dbReference>
<name>A0A183AH55_9TREM</name>
<feature type="region of interest" description="Disordered" evidence="11">
    <location>
        <begin position="53"/>
        <end position="91"/>
    </location>
</feature>
<dbReference type="GO" id="GO:0019829">
    <property type="term" value="F:ATPase-coupled monoatomic cation transmembrane transporter activity"/>
    <property type="evidence" value="ECO:0007669"/>
    <property type="project" value="TreeGrafter"/>
</dbReference>
<keyword evidence="2" id="KW-0597">Phosphoprotein</keyword>
<keyword evidence="8" id="KW-1278">Translocase</keyword>
<dbReference type="GO" id="GO:0006874">
    <property type="term" value="P:intracellular calcium ion homeostasis"/>
    <property type="evidence" value="ECO:0007669"/>
    <property type="project" value="TreeGrafter"/>
</dbReference>
<evidence type="ECO:0000313" key="14">
    <source>
        <dbReference type="Proteomes" id="UP000272942"/>
    </source>
</evidence>
<evidence type="ECO:0000256" key="5">
    <source>
        <dbReference type="ARBA" id="ARBA00022741"/>
    </source>
</evidence>
<feature type="region of interest" description="Disordered" evidence="11">
    <location>
        <begin position="614"/>
        <end position="646"/>
    </location>
</feature>
<dbReference type="OrthoDB" id="6256167at2759"/>
<evidence type="ECO:0000256" key="3">
    <source>
        <dbReference type="ARBA" id="ARBA00022692"/>
    </source>
</evidence>
<evidence type="ECO:0000256" key="2">
    <source>
        <dbReference type="ARBA" id="ARBA00022553"/>
    </source>
</evidence>
<keyword evidence="5" id="KW-0547">Nucleotide-binding</keyword>
<feature type="region of interest" description="Disordered" evidence="11">
    <location>
        <begin position="484"/>
        <end position="504"/>
    </location>
</feature>
<feature type="transmembrane region" description="Helical" evidence="12">
    <location>
        <begin position="360"/>
        <end position="384"/>
    </location>
</feature>
<dbReference type="InterPro" id="IPR006544">
    <property type="entry name" value="P-type_TPase_V"/>
</dbReference>
<dbReference type="PANTHER" id="PTHR45630:SF8">
    <property type="entry name" value="CATION-TRANSPORTING ATPASE"/>
    <property type="match status" value="1"/>
</dbReference>
<dbReference type="GO" id="GO:0015203">
    <property type="term" value="F:polyamine transmembrane transporter activity"/>
    <property type="evidence" value="ECO:0007669"/>
    <property type="project" value="TreeGrafter"/>
</dbReference>
<dbReference type="SUPFAM" id="SSF56784">
    <property type="entry name" value="HAD-like"/>
    <property type="match status" value="1"/>
</dbReference>
<keyword evidence="6" id="KW-0067">ATP-binding</keyword>
<sequence>MIGFDRLVAIPTGSKSVTLILVVGRFLPRLVGWILNRTSAMVSETPYRTISSTCKVSDGEDEEEPRGIRSQQPHPHLFNSSVPNGGDSSTSRRINIRMIDRPDFHLAISGKTWAVIKEHYPWLIPKLVVKGTVFARFSPDQKTQLIEALQSVGYFVAMCGDGANDCGALKAAHAGVSLSEAEASVASPFTSKQQNISCIPTLIREGRCALVTTSGTLKFITSYSLIQFISVIALFYIGSSLSDGQFLYIDLFLITTLSVTFGYTKPYSYLSIEPPRVRLLSAVTLLSLGCHMLAHLVVQVLAFISVRAQPWYIPLFEYSEDAELCNYESTALFTVATYQYLISVIVFSKGVPYRRSLLSNYFLVINLLVAIVCTVCVTASTFNIRHNFLLLVDIPSLRYLILLHLMVLANFLLCYLMESVVEGVSFRRQLVHIRRVLFPRHIQRKDYERIRDEIDRLAGLWPPLIRSASVQALPRELFQDTDMIPPVVKPPGHPRRRNMSSMSTETEDEELSLTDHLTDALVSHIPAVESVDTPPGVVSPTATRTPFERNMNNESVIHRSHSFDAGKFNSVKDRVQTTVEGDSCGFVSPGGPSNLLDIPKTMFHVQAGTSFSIQRPASQGRKRHQNSEPQNVPFSVDNQNRSPIEN</sequence>
<feature type="transmembrane region" description="Helical" evidence="12">
    <location>
        <begin position="220"/>
        <end position="239"/>
    </location>
</feature>
<dbReference type="InterPro" id="IPR036412">
    <property type="entry name" value="HAD-like_sf"/>
</dbReference>
<feature type="compositionally biased region" description="Polar residues" evidence="11">
    <location>
        <begin position="627"/>
        <end position="646"/>
    </location>
</feature>
<dbReference type="SUPFAM" id="SSF81665">
    <property type="entry name" value="Calcium ATPase, transmembrane domain M"/>
    <property type="match status" value="1"/>
</dbReference>
<keyword evidence="3 12" id="KW-0812">Transmembrane</keyword>
<accession>A0A183AH55</accession>
<evidence type="ECO:0000313" key="15">
    <source>
        <dbReference type="WBParaSite" id="ECPE_0000630301-mRNA-1"/>
    </source>
</evidence>
<comment type="subcellular location">
    <subcellularLocation>
        <location evidence="1">Membrane</location>
        <topology evidence="1">Multi-pass membrane protein</topology>
    </subcellularLocation>
</comment>
<dbReference type="GO" id="GO:0005524">
    <property type="term" value="F:ATP binding"/>
    <property type="evidence" value="ECO:0007669"/>
    <property type="project" value="UniProtKB-KW"/>
</dbReference>
<dbReference type="GO" id="GO:0046872">
    <property type="term" value="F:metal ion binding"/>
    <property type="evidence" value="ECO:0007669"/>
    <property type="project" value="UniProtKB-KW"/>
</dbReference>
<evidence type="ECO:0000256" key="9">
    <source>
        <dbReference type="ARBA" id="ARBA00022989"/>
    </source>
</evidence>
<evidence type="ECO:0000256" key="6">
    <source>
        <dbReference type="ARBA" id="ARBA00022840"/>
    </source>
</evidence>
<feature type="compositionally biased region" description="Polar residues" evidence="11">
    <location>
        <begin position="69"/>
        <end position="91"/>
    </location>
</feature>
<evidence type="ECO:0000256" key="12">
    <source>
        <dbReference type="SAM" id="Phobius"/>
    </source>
</evidence>
<dbReference type="GO" id="GO:0016020">
    <property type="term" value="C:membrane"/>
    <property type="evidence" value="ECO:0007669"/>
    <property type="project" value="UniProtKB-SubCell"/>
</dbReference>
<evidence type="ECO:0000256" key="8">
    <source>
        <dbReference type="ARBA" id="ARBA00022967"/>
    </source>
</evidence>
<evidence type="ECO:0000256" key="11">
    <source>
        <dbReference type="SAM" id="MobiDB-lite"/>
    </source>
</evidence>
<evidence type="ECO:0000256" key="7">
    <source>
        <dbReference type="ARBA" id="ARBA00022842"/>
    </source>
</evidence>
<dbReference type="InterPro" id="IPR023214">
    <property type="entry name" value="HAD_sf"/>
</dbReference>
<dbReference type="GO" id="GO:0140358">
    <property type="term" value="F:P-type transmembrane transporter activity"/>
    <property type="evidence" value="ECO:0007669"/>
    <property type="project" value="InterPro"/>
</dbReference>
<feature type="transmembrane region" description="Helical" evidence="12">
    <location>
        <begin position="285"/>
        <end position="309"/>
    </location>
</feature>
<evidence type="ECO:0000256" key="1">
    <source>
        <dbReference type="ARBA" id="ARBA00004141"/>
    </source>
</evidence>
<proteinExistence type="predicted"/>
<keyword evidence="14" id="KW-1185">Reference proteome</keyword>
<protein>
    <submittedName>
        <fullName evidence="15">Cation-transporting ATPase 13A3</fullName>
    </submittedName>
</protein>
<feature type="transmembrane region" description="Helical" evidence="12">
    <location>
        <begin position="245"/>
        <end position="264"/>
    </location>
</feature>
<dbReference type="PANTHER" id="PTHR45630">
    <property type="entry name" value="CATION-TRANSPORTING ATPASE-RELATED"/>
    <property type="match status" value="1"/>
</dbReference>
<gene>
    <name evidence="13" type="ORF">ECPE_LOCUS6290</name>
</gene>
<organism evidence="15">
    <name type="scientific">Echinostoma caproni</name>
    <dbReference type="NCBI Taxonomy" id="27848"/>
    <lineage>
        <taxon>Eukaryota</taxon>
        <taxon>Metazoa</taxon>
        <taxon>Spiralia</taxon>
        <taxon>Lophotrochozoa</taxon>
        <taxon>Platyhelminthes</taxon>
        <taxon>Trematoda</taxon>
        <taxon>Digenea</taxon>
        <taxon>Plagiorchiida</taxon>
        <taxon>Echinostomata</taxon>
        <taxon>Echinostomatoidea</taxon>
        <taxon>Echinostomatidae</taxon>
        <taxon>Echinostoma</taxon>
    </lineage>
</organism>
<evidence type="ECO:0000256" key="10">
    <source>
        <dbReference type="ARBA" id="ARBA00023136"/>
    </source>
</evidence>
<dbReference type="AlphaFoldDB" id="A0A183AH55"/>
<keyword evidence="9 12" id="KW-1133">Transmembrane helix</keyword>
<keyword evidence="10 12" id="KW-0472">Membrane</keyword>
<keyword evidence="7" id="KW-0460">Magnesium</keyword>
<dbReference type="Gene3D" id="3.40.50.1000">
    <property type="entry name" value="HAD superfamily/HAD-like"/>
    <property type="match status" value="1"/>
</dbReference>
<dbReference type="WBParaSite" id="ECPE_0000630301-mRNA-1">
    <property type="protein sequence ID" value="ECPE_0000630301-mRNA-1"/>
    <property type="gene ID" value="ECPE_0000630301"/>
</dbReference>
<keyword evidence="4" id="KW-0479">Metal-binding</keyword>
<evidence type="ECO:0000313" key="13">
    <source>
        <dbReference type="EMBL" id="VDP77943.1"/>
    </source>
</evidence>
<evidence type="ECO:0000256" key="4">
    <source>
        <dbReference type="ARBA" id="ARBA00022723"/>
    </source>
</evidence>